<evidence type="ECO:0000256" key="1">
    <source>
        <dbReference type="SAM" id="Phobius"/>
    </source>
</evidence>
<dbReference type="Proteomes" id="UP000828251">
    <property type="component" value="Unassembled WGS sequence"/>
</dbReference>
<sequence>MAGAFVGGICLDYLLFYSGTGAECICPLILIQVIGKSPARVGIITSPYMVVAEAEAAILILSAVAVALILGKCILDAR</sequence>
<feature type="transmembrane region" description="Helical" evidence="1">
    <location>
        <begin position="56"/>
        <end position="75"/>
    </location>
</feature>
<evidence type="ECO:0000313" key="3">
    <source>
        <dbReference type="Proteomes" id="UP000828251"/>
    </source>
</evidence>
<keyword evidence="1" id="KW-0812">Transmembrane</keyword>
<keyword evidence="3" id="KW-1185">Reference proteome</keyword>
<accession>A0A9D3UFK2</accession>
<reference evidence="2 3" key="1">
    <citation type="journal article" date="2021" name="Plant Biotechnol. J.">
        <title>Multi-omics assisted identification of the key and species-specific regulatory components of drought-tolerant mechanisms in Gossypium stocksii.</title>
        <authorList>
            <person name="Yu D."/>
            <person name="Ke L."/>
            <person name="Zhang D."/>
            <person name="Wu Y."/>
            <person name="Sun Y."/>
            <person name="Mei J."/>
            <person name="Sun J."/>
            <person name="Sun Y."/>
        </authorList>
    </citation>
    <scope>NUCLEOTIDE SEQUENCE [LARGE SCALE GENOMIC DNA]</scope>
    <source>
        <strain evidence="3">cv. E1</strain>
        <tissue evidence="2">Leaf</tissue>
    </source>
</reference>
<keyword evidence="1" id="KW-0472">Membrane</keyword>
<evidence type="ECO:0000313" key="2">
    <source>
        <dbReference type="EMBL" id="KAH1039530.1"/>
    </source>
</evidence>
<dbReference type="EMBL" id="JAIQCV010000012">
    <property type="protein sequence ID" value="KAH1039530.1"/>
    <property type="molecule type" value="Genomic_DNA"/>
</dbReference>
<protein>
    <submittedName>
        <fullName evidence="2">Uncharacterized protein</fullName>
    </submittedName>
</protein>
<dbReference type="AlphaFoldDB" id="A0A9D3UFK2"/>
<name>A0A9D3UFK2_9ROSI</name>
<keyword evidence="1" id="KW-1133">Transmembrane helix</keyword>
<gene>
    <name evidence="2" type="ORF">J1N35_041273</name>
</gene>
<proteinExistence type="predicted"/>
<organism evidence="2 3">
    <name type="scientific">Gossypium stocksii</name>
    <dbReference type="NCBI Taxonomy" id="47602"/>
    <lineage>
        <taxon>Eukaryota</taxon>
        <taxon>Viridiplantae</taxon>
        <taxon>Streptophyta</taxon>
        <taxon>Embryophyta</taxon>
        <taxon>Tracheophyta</taxon>
        <taxon>Spermatophyta</taxon>
        <taxon>Magnoliopsida</taxon>
        <taxon>eudicotyledons</taxon>
        <taxon>Gunneridae</taxon>
        <taxon>Pentapetalae</taxon>
        <taxon>rosids</taxon>
        <taxon>malvids</taxon>
        <taxon>Malvales</taxon>
        <taxon>Malvaceae</taxon>
        <taxon>Malvoideae</taxon>
        <taxon>Gossypium</taxon>
    </lineage>
</organism>
<comment type="caution">
    <text evidence="2">The sequence shown here is derived from an EMBL/GenBank/DDBJ whole genome shotgun (WGS) entry which is preliminary data.</text>
</comment>